<sequence>MDYTSSSYSWFDKISSTLNLRANGFILIDSKTGLCLDVRGIARKEDAARLFTVSKEALDESGNGVVEFRKRLVAIAGTTYSRLRYLHRLSIRISRSRRDLGHLWLTEYYPIAEYCCGENIIVSLDCIRKQPLQAKSPACIDVWGYGSCKIFRDWCSESWHLEFLSALRNCI</sequence>
<evidence type="ECO:0000313" key="1">
    <source>
        <dbReference type="EMBL" id="KAJ8099658.1"/>
    </source>
</evidence>
<protein>
    <submittedName>
        <fullName evidence="1">Uncharacterized protein</fullName>
    </submittedName>
</protein>
<dbReference type="EMBL" id="JARPMG010000006">
    <property type="protein sequence ID" value="KAJ8099658.1"/>
    <property type="molecule type" value="Genomic_DNA"/>
</dbReference>
<comment type="caution">
    <text evidence="1">The sequence shown here is derived from an EMBL/GenBank/DDBJ whole genome shotgun (WGS) entry which is preliminary data.</text>
</comment>
<accession>A0AAD7QQJ4</accession>
<reference evidence="1" key="1">
    <citation type="submission" date="2023-03" db="EMBL/GenBank/DDBJ databases">
        <title>Near-Complete genome sequence of Lipomyces tetrasporous NRRL Y-64009, an oleaginous yeast capable of growing on lignocellulosic hydrolysates.</title>
        <authorList>
            <consortium name="Lawrence Berkeley National Laboratory"/>
            <person name="Jagtap S.S."/>
            <person name="Liu J.-J."/>
            <person name="Walukiewicz H.E."/>
            <person name="Pangilinan J."/>
            <person name="Lipzen A."/>
            <person name="Ahrendt S."/>
            <person name="Koriabine M."/>
            <person name="Cobaugh K."/>
            <person name="Salamov A."/>
            <person name="Yoshinaga Y."/>
            <person name="Ng V."/>
            <person name="Daum C."/>
            <person name="Grigoriev I.V."/>
            <person name="Slininger P.J."/>
            <person name="Dien B.S."/>
            <person name="Jin Y.-S."/>
            <person name="Rao C.V."/>
        </authorList>
    </citation>
    <scope>NUCLEOTIDE SEQUENCE</scope>
    <source>
        <strain evidence="1">NRRL Y-64009</strain>
    </source>
</reference>
<dbReference type="GeneID" id="80879301"/>
<dbReference type="RefSeq" id="XP_056043108.1">
    <property type="nucleotide sequence ID" value="XM_056184135.1"/>
</dbReference>
<evidence type="ECO:0000313" key="2">
    <source>
        <dbReference type="Proteomes" id="UP001217417"/>
    </source>
</evidence>
<name>A0AAD7QQJ4_9ASCO</name>
<organism evidence="1 2">
    <name type="scientific">Lipomyces tetrasporus</name>
    <dbReference type="NCBI Taxonomy" id="54092"/>
    <lineage>
        <taxon>Eukaryota</taxon>
        <taxon>Fungi</taxon>
        <taxon>Dikarya</taxon>
        <taxon>Ascomycota</taxon>
        <taxon>Saccharomycotina</taxon>
        <taxon>Lipomycetes</taxon>
        <taxon>Lipomycetales</taxon>
        <taxon>Lipomycetaceae</taxon>
        <taxon>Lipomyces</taxon>
    </lineage>
</organism>
<dbReference type="Proteomes" id="UP001217417">
    <property type="component" value="Unassembled WGS sequence"/>
</dbReference>
<dbReference type="AlphaFoldDB" id="A0AAD7QQJ4"/>
<gene>
    <name evidence="1" type="ORF">POJ06DRAFT_114148</name>
</gene>
<keyword evidence="2" id="KW-1185">Reference proteome</keyword>
<proteinExistence type="predicted"/>